<sequence>MNTDLLLSLLEEIAELKAEIRRLQKVAIEAANPVNDESFAKDRVSAFEELLEEFRDHIF</sequence>
<proteinExistence type="predicted"/>
<organism evidence="1 2">
    <name type="scientific">Polluticaenibacter yanchengensis</name>
    <dbReference type="NCBI Taxonomy" id="3014562"/>
    <lineage>
        <taxon>Bacteria</taxon>
        <taxon>Pseudomonadati</taxon>
        <taxon>Bacteroidota</taxon>
        <taxon>Chitinophagia</taxon>
        <taxon>Chitinophagales</taxon>
        <taxon>Chitinophagaceae</taxon>
        <taxon>Polluticaenibacter</taxon>
    </lineage>
</organism>
<protein>
    <submittedName>
        <fullName evidence="1">Uncharacterized protein</fullName>
    </submittedName>
</protein>
<reference evidence="1 2" key="1">
    <citation type="submission" date="2022-12" db="EMBL/GenBank/DDBJ databases">
        <title>Chitinophagaceae gen. sp. nov., a new member of the family Chitinophagaceae, isolated from soil in a chemical factory.</title>
        <authorList>
            <person name="Ke Z."/>
        </authorList>
    </citation>
    <scope>NUCLEOTIDE SEQUENCE [LARGE SCALE GENOMIC DNA]</scope>
    <source>
        <strain evidence="1 2">LY-5</strain>
    </source>
</reference>
<accession>A0ABT4UF55</accession>
<dbReference type="EMBL" id="JAQGEF010000001">
    <property type="protein sequence ID" value="MDA3613477.1"/>
    <property type="molecule type" value="Genomic_DNA"/>
</dbReference>
<evidence type="ECO:0000313" key="1">
    <source>
        <dbReference type="EMBL" id="MDA3613477.1"/>
    </source>
</evidence>
<dbReference type="Proteomes" id="UP001210231">
    <property type="component" value="Unassembled WGS sequence"/>
</dbReference>
<dbReference type="RefSeq" id="WP_407029808.1">
    <property type="nucleotide sequence ID" value="NZ_JAQGEF010000001.1"/>
</dbReference>
<comment type="caution">
    <text evidence="1">The sequence shown here is derived from an EMBL/GenBank/DDBJ whole genome shotgun (WGS) entry which is preliminary data.</text>
</comment>
<gene>
    <name evidence="1" type="ORF">O3P16_01545</name>
</gene>
<name>A0ABT4UF55_9BACT</name>
<evidence type="ECO:0000313" key="2">
    <source>
        <dbReference type="Proteomes" id="UP001210231"/>
    </source>
</evidence>
<keyword evidence="2" id="KW-1185">Reference proteome</keyword>